<gene>
    <name evidence="3" type="ORF">H6A01_08930</name>
</gene>
<evidence type="ECO:0000313" key="3">
    <source>
        <dbReference type="EMBL" id="MBM6913437.1"/>
    </source>
</evidence>
<dbReference type="Proteomes" id="UP000707138">
    <property type="component" value="Unassembled WGS sequence"/>
</dbReference>
<organism evidence="3 4">
    <name type="scientific">Veillonella magna</name>
    <dbReference type="NCBI Taxonomy" id="464322"/>
    <lineage>
        <taxon>Bacteria</taxon>
        <taxon>Bacillati</taxon>
        <taxon>Bacillota</taxon>
        <taxon>Negativicutes</taxon>
        <taxon>Veillonellales</taxon>
        <taxon>Veillonellaceae</taxon>
        <taxon>Veillonella</taxon>
    </lineage>
</organism>
<keyword evidence="4" id="KW-1185">Reference proteome</keyword>
<dbReference type="RefSeq" id="WP_205088350.1">
    <property type="nucleotide sequence ID" value="NZ_JACJLA010000020.1"/>
</dbReference>
<sequence length="217" mass="23375">MNKKMLSMVMAGMFAVGFGATGVQAADPTATASTTPAATTSAPAGDTTAATVEAPRKSMVLTMNEVAAIFLGKYANSAIHSIELDTDYGRFAYEVEGYTTKHTYTIKVDVITGKILKEEEDGREKNIPSKIFNPLDVIDPHKAEAIARAAVGDSAISKSWELKAEDGKVTYEVKVINNDEKVDVILNALDGTVITKSVPEKIVQEEEDDDTGWTFHL</sequence>
<feature type="chain" id="PRO_5046306290" evidence="1">
    <location>
        <begin position="26"/>
        <end position="217"/>
    </location>
</feature>
<protein>
    <submittedName>
        <fullName evidence="3">PepSY domain-containing protein</fullName>
    </submittedName>
</protein>
<feature type="signal peptide" evidence="1">
    <location>
        <begin position="1"/>
        <end position="25"/>
    </location>
</feature>
<accession>A0ABS2GJG9</accession>
<comment type="caution">
    <text evidence="3">The sequence shown here is derived from an EMBL/GenBank/DDBJ whole genome shotgun (WGS) entry which is preliminary data.</text>
</comment>
<proteinExistence type="predicted"/>
<keyword evidence="1" id="KW-0732">Signal</keyword>
<name>A0ABS2GJG9_9FIRM</name>
<reference evidence="3 4" key="1">
    <citation type="journal article" date="2021" name="Sci. Rep.">
        <title>The distribution of antibiotic resistance genes in chicken gut microbiota commensals.</title>
        <authorList>
            <person name="Juricova H."/>
            <person name="Matiasovicova J."/>
            <person name="Kubasova T."/>
            <person name="Cejkova D."/>
            <person name="Rychlik I."/>
        </authorList>
    </citation>
    <scope>NUCLEOTIDE SEQUENCE [LARGE SCALE GENOMIC DNA]</scope>
    <source>
        <strain evidence="3 4">An537</strain>
    </source>
</reference>
<dbReference type="Pfam" id="PF03413">
    <property type="entry name" value="PepSY"/>
    <property type="match status" value="2"/>
</dbReference>
<evidence type="ECO:0000259" key="2">
    <source>
        <dbReference type="Pfam" id="PF03413"/>
    </source>
</evidence>
<dbReference type="InterPro" id="IPR025711">
    <property type="entry name" value="PepSY"/>
</dbReference>
<dbReference type="Gene3D" id="3.10.450.40">
    <property type="match status" value="2"/>
</dbReference>
<evidence type="ECO:0000256" key="1">
    <source>
        <dbReference type="SAM" id="SignalP"/>
    </source>
</evidence>
<dbReference type="EMBL" id="JACJLA010000020">
    <property type="protein sequence ID" value="MBM6913437.1"/>
    <property type="molecule type" value="Genomic_DNA"/>
</dbReference>
<evidence type="ECO:0000313" key="4">
    <source>
        <dbReference type="Proteomes" id="UP000707138"/>
    </source>
</evidence>
<feature type="domain" description="PepSY" evidence="2">
    <location>
        <begin position="138"/>
        <end position="194"/>
    </location>
</feature>
<feature type="domain" description="PepSY" evidence="2">
    <location>
        <begin position="61"/>
        <end position="119"/>
    </location>
</feature>